<dbReference type="EMBL" id="CP118605">
    <property type="protein sequence ID" value="WGL15290.1"/>
    <property type="molecule type" value="Genomic_DNA"/>
</dbReference>
<dbReference type="RefSeq" id="WP_280317988.1">
    <property type="nucleotide sequence ID" value="NZ_CP118605.1"/>
</dbReference>
<feature type="transmembrane region" description="Helical" evidence="1">
    <location>
        <begin position="372"/>
        <end position="392"/>
    </location>
</feature>
<dbReference type="Gene3D" id="1.10.760.10">
    <property type="entry name" value="Cytochrome c-like domain"/>
    <property type="match status" value="1"/>
</dbReference>
<keyword evidence="2" id="KW-0732">Signal</keyword>
<keyword evidence="1" id="KW-1133">Transmembrane helix</keyword>
<dbReference type="Proteomes" id="UP001236500">
    <property type="component" value="Chromosome"/>
</dbReference>
<evidence type="ECO:0000313" key="4">
    <source>
        <dbReference type="Proteomes" id="UP001236500"/>
    </source>
</evidence>
<reference evidence="3 4" key="1">
    <citation type="submission" date="2023-02" db="EMBL/GenBank/DDBJ databases">
        <title>Description and genomic characterization of Microbulbifer bruguierae sp. nov., isolated from the sediment of mangrove plant Bruguiera sexangula.</title>
        <authorList>
            <person name="Long M."/>
        </authorList>
    </citation>
    <scope>NUCLEOTIDE SEQUENCE [LARGE SCALE GENOMIC DNA]</scope>
    <source>
        <strain evidence="3 4">H12</strain>
    </source>
</reference>
<feature type="chain" id="PRO_5045976541" description="Cytochrome c domain-containing protein" evidence="2">
    <location>
        <begin position="25"/>
        <end position="405"/>
    </location>
</feature>
<keyword evidence="1" id="KW-0812">Transmembrane</keyword>
<proteinExistence type="predicted"/>
<protein>
    <recommendedName>
        <fullName evidence="5">Cytochrome c domain-containing protein</fullName>
    </recommendedName>
</protein>
<accession>A0ABY8N9Y4</accession>
<dbReference type="SUPFAM" id="SSF46626">
    <property type="entry name" value="Cytochrome c"/>
    <property type="match status" value="1"/>
</dbReference>
<evidence type="ECO:0000256" key="1">
    <source>
        <dbReference type="SAM" id="Phobius"/>
    </source>
</evidence>
<evidence type="ECO:0000256" key="2">
    <source>
        <dbReference type="SAM" id="SignalP"/>
    </source>
</evidence>
<feature type="signal peptide" evidence="2">
    <location>
        <begin position="1"/>
        <end position="24"/>
    </location>
</feature>
<sequence length="405" mass="44639">MSRPRLIILLLTALLLSGPAVLWAQSSAEADNYREIGAKAINLLSYVASDYPDAVRDGVVRDPGLYRQLQRNVATAGELLQQLPERPGRAQLADRLQELAAAIRDKRHADQVRRSANTAADRLAALYQVPRAPTEKLPSGETAVALYQDRCSQCHGVQGAAPRSERRLDDPARMAGFSLYDFYNALEPSRDDAHDRDVDGDLSSRERWALAVLVAGFSAPAVAPNTALAEKYPALVGLPGVAIVRPGMLPEEAREALLWWRAHPQHTAHLQHPLARAAGLLFTAQTAYRGGDDAGAYHQLILALREGFVPARAALQQRNPALAAQLQQQWDELRQAILDQAPSNEVIEKFQRLQTNVVRAREQLQPTAGRAIYVWAGLLFAVALGLGVLLWYRLRKRHVAGRSDR</sequence>
<keyword evidence="4" id="KW-1185">Reference proteome</keyword>
<evidence type="ECO:0008006" key="5">
    <source>
        <dbReference type="Google" id="ProtNLM"/>
    </source>
</evidence>
<dbReference type="InterPro" id="IPR036909">
    <property type="entry name" value="Cyt_c-like_dom_sf"/>
</dbReference>
<name>A0ABY8N9Y4_9GAMM</name>
<gene>
    <name evidence="3" type="ORF">PVT68_10965</name>
</gene>
<evidence type="ECO:0000313" key="3">
    <source>
        <dbReference type="EMBL" id="WGL15290.1"/>
    </source>
</evidence>
<organism evidence="3 4">
    <name type="scientific">Microbulbifer bruguierae</name>
    <dbReference type="NCBI Taxonomy" id="3029061"/>
    <lineage>
        <taxon>Bacteria</taxon>
        <taxon>Pseudomonadati</taxon>
        <taxon>Pseudomonadota</taxon>
        <taxon>Gammaproteobacteria</taxon>
        <taxon>Cellvibrionales</taxon>
        <taxon>Microbulbiferaceae</taxon>
        <taxon>Microbulbifer</taxon>
    </lineage>
</organism>
<keyword evidence="1" id="KW-0472">Membrane</keyword>